<dbReference type="GO" id="GO:0005198">
    <property type="term" value="F:structural molecule activity"/>
    <property type="evidence" value="ECO:0007669"/>
    <property type="project" value="InterPro"/>
</dbReference>
<dbReference type="InterPro" id="IPR019776">
    <property type="entry name" value="Flagellar_basal_body_rod_CS"/>
</dbReference>
<dbReference type="PROSITE" id="PS00588">
    <property type="entry name" value="FLAGELLA_BB_ROD"/>
    <property type="match status" value="1"/>
</dbReference>
<dbReference type="EMBL" id="VDGE01000015">
    <property type="protein sequence ID" value="TNC72634.1"/>
    <property type="molecule type" value="Genomic_DNA"/>
</dbReference>
<gene>
    <name evidence="3" type="ORF">FHI69_25420</name>
</gene>
<accession>A0A031GG98</accession>
<evidence type="ECO:0000313" key="4">
    <source>
        <dbReference type="Proteomes" id="UP000305681"/>
    </source>
</evidence>
<sequence>MSISALTTGTSGLTANQRALDVAANNIANANTPGFQPQQAQFQEASPAGTGVTLSVEGRKLAASESVSGANANAAKAAESRPNGVGLASELTDNLVYKAGFNLSANVVKAADQALGSLIDVKT</sequence>
<dbReference type="GO" id="GO:0044780">
    <property type="term" value="P:bacterial-type flagellum assembly"/>
    <property type="evidence" value="ECO:0007669"/>
    <property type="project" value="InterPro"/>
</dbReference>
<dbReference type="GO" id="GO:0009424">
    <property type="term" value="C:bacterial-type flagellum hook"/>
    <property type="evidence" value="ECO:0007669"/>
    <property type="project" value="InterPro"/>
</dbReference>
<organism evidence="3 4">
    <name type="scientific">Janthinobacterium lividum</name>
    <dbReference type="NCBI Taxonomy" id="29581"/>
    <lineage>
        <taxon>Bacteria</taxon>
        <taxon>Pseudomonadati</taxon>
        <taxon>Pseudomonadota</taxon>
        <taxon>Betaproteobacteria</taxon>
        <taxon>Burkholderiales</taxon>
        <taxon>Oxalobacteraceae</taxon>
        <taxon>Janthinobacterium</taxon>
    </lineage>
</organism>
<name>A0A031GG98_9BURK</name>
<evidence type="ECO:0000313" key="3">
    <source>
        <dbReference type="EMBL" id="TNC72634.1"/>
    </source>
</evidence>
<dbReference type="AlphaFoldDB" id="A0A031GG98"/>
<protein>
    <recommendedName>
        <fullName evidence="2">Flagellar basal body rod protein N-terminal domain-containing protein</fullName>
    </recommendedName>
</protein>
<dbReference type="OrthoDB" id="5986582at2"/>
<comment type="similarity">
    <text evidence="1">Belongs to the flagella basal body rod proteins family.</text>
</comment>
<dbReference type="Pfam" id="PF00460">
    <property type="entry name" value="Flg_bb_rod"/>
    <property type="match status" value="1"/>
</dbReference>
<dbReference type="RefSeq" id="WP_034757354.1">
    <property type="nucleotide sequence ID" value="NZ_JFYR01000034.1"/>
</dbReference>
<reference evidence="3 4" key="1">
    <citation type="submission" date="2019-06" db="EMBL/GenBank/DDBJ databases">
        <title>Genome sequence of Janthinobacterium lividum UCD_MED1.</title>
        <authorList>
            <person name="De Leon M.E."/>
            <person name="Jospin G."/>
        </authorList>
    </citation>
    <scope>NUCLEOTIDE SEQUENCE [LARGE SCALE GENOMIC DNA]</scope>
    <source>
        <strain evidence="3 4">UCD_MED1</strain>
    </source>
</reference>
<proteinExistence type="inferred from homology"/>
<dbReference type="Proteomes" id="UP000305681">
    <property type="component" value="Unassembled WGS sequence"/>
</dbReference>
<feature type="domain" description="Flagellar basal body rod protein N-terminal" evidence="2">
    <location>
        <begin position="6"/>
        <end position="36"/>
    </location>
</feature>
<dbReference type="PANTHER" id="PTHR30033">
    <property type="entry name" value="FLAGELLAR HOOK-ASSOCIATED PROTEIN 1"/>
    <property type="match status" value="1"/>
</dbReference>
<dbReference type="InterPro" id="IPR002371">
    <property type="entry name" value="FlgK"/>
</dbReference>
<evidence type="ECO:0000256" key="1">
    <source>
        <dbReference type="ARBA" id="ARBA00009677"/>
    </source>
</evidence>
<evidence type="ECO:0000259" key="2">
    <source>
        <dbReference type="Pfam" id="PF00460"/>
    </source>
</evidence>
<dbReference type="InterPro" id="IPR001444">
    <property type="entry name" value="Flag_bb_rod_N"/>
</dbReference>
<comment type="caution">
    <text evidence="3">The sequence shown here is derived from an EMBL/GenBank/DDBJ whole genome shotgun (WGS) entry which is preliminary data.</text>
</comment>
<dbReference type="PANTHER" id="PTHR30033:SF1">
    <property type="entry name" value="FLAGELLAR HOOK-ASSOCIATED PROTEIN 1"/>
    <property type="match status" value="1"/>
</dbReference>